<dbReference type="HOGENOM" id="CLU_2625161_0_0_1"/>
<reference evidence="1" key="2">
    <citation type="submission" date="2015-06" db="UniProtKB">
        <authorList>
            <consortium name="EnsemblMetazoa"/>
        </authorList>
    </citation>
    <scope>IDENTIFICATION</scope>
</reference>
<sequence length="78" mass="8599">MAPVATAFNNISVKLPSSLRPFSITMVKKIPSGDMAENIVICIEVKRREPVFSKSSNPMANTTTNLCKQMAKNMVQIE</sequence>
<evidence type="ECO:0000313" key="1">
    <source>
        <dbReference type="EnsemblMetazoa" id="tetur12g01030.1"/>
    </source>
</evidence>
<dbReference type="EMBL" id="CAEY01000112">
    <property type="status" value="NOT_ANNOTATED_CDS"/>
    <property type="molecule type" value="Genomic_DNA"/>
</dbReference>
<organism evidence="1 2">
    <name type="scientific">Tetranychus urticae</name>
    <name type="common">Two-spotted spider mite</name>
    <dbReference type="NCBI Taxonomy" id="32264"/>
    <lineage>
        <taxon>Eukaryota</taxon>
        <taxon>Metazoa</taxon>
        <taxon>Ecdysozoa</taxon>
        <taxon>Arthropoda</taxon>
        <taxon>Chelicerata</taxon>
        <taxon>Arachnida</taxon>
        <taxon>Acari</taxon>
        <taxon>Acariformes</taxon>
        <taxon>Trombidiformes</taxon>
        <taxon>Prostigmata</taxon>
        <taxon>Eleutherengona</taxon>
        <taxon>Raphignathae</taxon>
        <taxon>Tetranychoidea</taxon>
        <taxon>Tetranychidae</taxon>
        <taxon>Tetranychus</taxon>
    </lineage>
</organism>
<name>T1KIE0_TETUR</name>
<reference evidence="2" key="1">
    <citation type="submission" date="2011-08" db="EMBL/GenBank/DDBJ databases">
        <authorList>
            <person name="Rombauts S."/>
        </authorList>
    </citation>
    <scope>NUCLEOTIDE SEQUENCE</scope>
    <source>
        <strain evidence="2">London</strain>
    </source>
</reference>
<accession>T1KIE0</accession>
<dbReference type="AlphaFoldDB" id="T1KIE0"/>
<dbReference type="EnsemblMetazoa" id="tetur12g01030.1">
    <property type="protein sequence ID" value="tetur12g01030.1"/>
    <property type="gene ID" value="tetur12g01030"/>
</dbReference>
<protein>
    <submittedName>
        <fullName evidence="1">Uncharacterized protein</fullName>
    </submittedName>
</protein>
<proteinExistence type="predicted"/>
<evidence type="ECO:0000313" key="2">
    <source>
        <dbReference type="Proteomes" id="UP000015104"/>
    </source>
</evidence>
<keyword evidence="2" id="KW-1185">Reference proteome</keyword>
<dbReference type="Proteomes" id="UP000015104">
    <property type="component" value="Unassembled WGS sequence"/>
</dbReference>